<organism evidence="10 11">
    <name type="scientific">Eiseniibacteriota bacterium</name>
    <dbReference type="NCBI Taxonomy" id="2212470"/>
    <lineage>
        <taxon>Bacteria</taxon>
        <taxon>Candidatus Eiseniibacteriota</taxon>
    </lineage>
</organism>
<evidence type="ECO:0000256" key="7">
    <source>
        <dbReference type="ARBA" id="ARBA00022989"/>
    </source>
</evidence>
<feature type="transmembrane region" description="Helical" evidence="9">
    <location>
        <begin position="108"/>
        <end position="132"/>
    </location>
</feature>
<dbReference type="GO" id="GO:0005524">
    <property type="term" value="F:ATP binding"/>
    <property type="evidence" value="ECO:0007669"/>
    <property type="project" value="UniProtKB-KW"/>
</dbReference>
<dbReference type="CDD" id="cd06174">
    <property type="entry name" value="MFS"/>
    <property type="match status" value="1"/>
</dbReference>
<name>A0A956SH19_UNCEI</name>
<feature type="transmembrane region" description="Helical" evidence="9">
    <location>
        <begin position="263"/>
        <end position="283"/>
    </location>
</feature>
<evidence type="ECO:0000256" key="6">
    <source>
        <dbReference type="ARBA" id="ARBA00022840"/>
    </source>
</evidence>
<evidence type="ECO:0000256" key="3">
    <source>
        <dbReference type="ARBA" id="ARBA00022448"/>
    </source>
</evidence>
<dbReference type="GO" id="GO:0005471">
    <property type="term" value="F:ATP:ADP antiporter activity"/>
    <property type="evidence" value="ECO:0007669"/>
    <property type="project" value="InterPro"/>
</dbReference>
<reference evidence="10" key="2">
    <citation type="journal article" date="2021" name="Microbiome">
        <title>Successional dynamics and alternative stable states in a saline activated sludge microbial community over 9 years.</title>
        <authorList>
            <person name="Wang Y."/>
            <person name="Ye J."/>
            <person name="Ju F."/>
            <person name="Liu L."/>
            <person name="Boyd J.A."/>
            <person name="Deng Y."/>
            <person name="Parks D.H."/>
            <person name="Jiang X."/>
            <person name="Yin X."/>
            <person name="Woodcroft B.J."/>
            <person name="Tyson G.W."/>
            <person name="Hugenholtz P."/>
            <person name="Polz M.F."/>
            <person name="Zhang T."/>
        </authorList>
    </citation>
    <scope>NUCLEOTIDE SEQUENCE</scope>
    <source>
        <strain evidence="10">HKST-UBA02</strain>
    </source>
</reference>
<feature type="transmembrane region" description="Helical" evidence="9">
    <location>
        <begin position="144"/>
        <end position="165"/>
    </location>
</feature>
<keyword evidence="8 9" id="KW-0472">Membrane</keyword>
<keyword evidence="7 9" id="KW-1133">Transmembrane helix</keyword>
<dbReference type="InterPro" id="IPR036259">
    <property type="entry name" value="MFS_trans_sf"/>
</dbReference>
<evidence type="ECO:0000313" key="11">
    <source>
        <dbReference type="Proteomes" id="UP000739538"/>
    </source>
</evidence>
<dbReference type="PANTHER" id="PTHR31187:SF1">
    <property type="entry name" value="ADP,ATP CARRIER PROTEIN 1"/>
    <property type="match status" value="1"/>
</dbReference>
<feature type="transmembrane region" description="Helical" evidence="9">
    <location>
        <begin position="230"/>
        <end position="251"/>
    </location>
</feature>
<feature type="transmembrane region" description="Helical" evidence="9">
    <location>
        <begin position="177"/>
        <end position="195"/>
    </location>
</feature>
<evidence type="ECO:0000256" key="8">
    <source>
        <dbReference type="ARBA" id="ARBA00023136"/>
    </source>
</evidence>
<feature type="transmembrane region" description="Helical" evidence="9">
    <location>
        <begin position="55"/>
        <end position="72"/>
    </location>
</feature>
<feature type="transmembrane region" description="Helical" evidence="9">
    <location>
        <begin position="391"/>
        <end position="409"/>
    </location>
</feature>
<evidence type="ECO:0008006" key="12">
    <source>
        <dbReference type="Google" id="ProtNLM"/>
    </source>
</evidence>
<evidence type="ECO:0000256" key="4">
    <source>
        <dbReference type="ARBA" id="ARBA00022692"/>
    </source>
</evidence>
<evidence type="ECO:0000256" key="2">
    <source>
        <dbReference type="ARBA" id="ARBA00007127"/>
    </source>
</evidence>
<dbReference type="Proteomes" id="UP000739538">
    <property type="component" value="Unassembled WGS sequence"/>
</dbReference>
<dbReference type="EMBL" id="JAGQHS010000133">
    <property type="protein sequence ID" value="MCA9757973.1"/>
    <property type="molecule type" value="Genomic_DNA"/>
</dbReference>
<dbReference type="SUPFAM" id="SSF103473">
    <property type="entry name" value="MFS general substrate transporter"/>
    <property type="match status" value="1"/>
</dbReference>
<sequence>MSSLLRPLLDIRSEERLSALLLGSAYFFLLMTHYLLKPARDALFLVGASANQLPWVYLLTALLTAPLVGLYMRASRSFTIRQTLYGTWIGLAVQLVLMRFLLGLGHPWVYYLFYAWVGVFGAVTVSQFWLLAGTHFDAGQSKRIFPHLGTFGILGAAFGGELTGMLVGDLEVPTQDLLWISLVLLSVTLILFANVGGKRSGDPASALPSEETGDGGPFGALRLLLRTPHLVATVGIIGSTVVATTLVDFQFKTLAAASRTDTAALTGFLATFYGRVSVISLLIQMLSPLFVKRLGATGILVLLPVVLLGGTAGLLVFPGLLAATLVQGSVLSLEYSLDRTGRELLFLPVPSEIKRRTKLFIDVFVDRTFRGIAGLLLLVLTALLGFGAWQIAWVVLGVLVGWLALVVRMRPQYVDAFRRALARRELDLDTGLATHDPTALGTLVSELEAEDPRRVSYAISALGSFAPRELEPFGLPAGLCPLAARPEPEIRSSALSLLASHWPDYPELDVSEAVRAPEPVVRAAGVHLMLAATPEDERQAQFGEMLRSADESIVVAALDTYEKYGSSLGLSLRYADAEAHLDSPPAVKAALAGALGRSTDPAFDPIFETMLASRDRSTWPALTEAAGRRRRPEHVPWLLARLGRGELRPLARRALAAYGEPVIDTLALAMRDLSLPLEVRVQIPRVLERIDSDESIRVLLDEVVSAGSPVADACIASADRLRKRCPWRKADESDVHGALLRIGREQFAADRSTRALRSSEDDPALSLLRQAARERRDLAGAQLFSILGLLERRRDIEGAYRALTSRSRTDRANAREFLMETLRGESRRVIECAIADRSGERNEKGQELYGLRIDTPEDAVRYYLRSGRPWLRACAIWAAARIAPDVHRKRFLEAEADESPLVRETARLALGRRAVSSEI</sequence>
<accession>A0A956SH19</accession>
<proteinExistence type="inferred from homology"/>
<evidence type="ECO:0000256" key="9">
    <source>
        <dbReference type="SAM" id="Phobius"/>
    </source>
</evidence>
<feature type="transmembrane region" description="Helical" evidence="9">
    <location>
        <begin position="84"/>
        <end position="102"/>
    </location>
</feature>
<comment type="caution">
    <text evidence="10">The sequence shown here is derived from an EMBL/GenBank/DDBJ whole genome shotgun (WGS) entry which is preliminary data.</text>
</comment>
<evidence type="ECO:0000256" key="1">
    <source>
        <dbReference type="ARBA" id="ARBA00004141"/>
    </source>
</evidence>
<dbReference type="SUPFAM" id="SSF48371">
    <property type="entry name" value="ARM repeat"/>
    <property type="match status" value="1"/>
</dbReference>
<feature type="transmembrane region" description="Helical" evidence="9">
    <location>
        <begin position="16"/>
        <end position="35"/>
    </location>
</feature>
<evidence type="ECO:0000256" key="5">
    <source>
        <dbReference type="ARBA" id="ARBA00022741"/>
    </source>
</evidence>
<dbReference type="GO" id="GO:0016020">
    <property type="term" value="C:membrane"/>
    <property type="evidence" value="ECO:0007669"/>
    <property type="project" value="UniProtKB-SubCell"/>
</dbReference>
<keyword evidence="4 9" id="KW-0812">Transmembrane</keyword>
<keyword evidence="3" id="KW-0813">Transport</keyword>
<gene>
    <name evidence="10" type="ORF">KDA27_19430</name>
</gene>
<comment type="similarity">
    <text evidence="2">Belongs to the ADP/ATP translocase tlc family.</text>
</comment>
<dbReference type="InterPro" id="IPR004667">
    <property type="entry name" value="ADP_ATP_car_bac_type"/>
</dbReference>
<evidence type="ECO:0000313" key="10">
    <source>
        <dbReference type="EMBL" id="MCA9757973.1"/>
    </source>
</evidence>
<dbReference type="AlphaFoldDB" id="A0A956SH19"/>
<comment type="subcellular location">
    <subcellularLocation>
        <location evidence="1">Membrane</location>
        <topology evidence="1">Multi-pass membrane protein</topology>
    </subcellularLocation>
</comment>
<feature type="transmembrane region" description="Helical" evidence="9">
    <location>
        <begin position="364"/>
        <end position="385"/>
    </location>
</feature>
<protein>
    <recommendedName>
        <fullName evidence="12">ADP,ATP carrier protein</fullName>
    </recommendedName>
</protein>
<dbReference type="PANTHER" id="PTHR31187">
    <property type="match status" value="1"/>
</dbReference>
<keyword evidence="5" id="KW-0547">Nucleotide-binding</keyword>
<reference evidence="10" key="1">
    <citation type="submission" date="2020-04" db="EMBL/GenBank/DDBJ databases">
        <authorList>
            <person name="Zhang T."/>
        </authorList>
    </citation>
    <scope>NUCLEOTIDE SEQUENCE</scope>
    <source>
        <strain evidence="10">HKST-UBA02</strain>
    </source>
</reference>
<keyword evidence="6" id="KW-0067">ATP-binding</keyword>
<dbReference type="InterPro" id="IPR016024">
    <property type="entry name" value="ARM-type_fold"/>
</dbReference>